<dbReference type="GO" id="GO:0005525">
    <property type="term" value="F:GTP binding"/>
    <property type="evidence" value="ECO:0007669"/>
    <property type="project" value="UniProtKB-KW"/>
</dbReference>
<dbReference type="PROSITE" id="PS00859">
    <property type="entry name" value="GTP_CYCLOHYDROL_1_1"/>
    <property type="match status" value="1"/>
</dbReference>
<dbReference type="PANTHER" id="PTHR11109">
    <property type="entry name" value="GTP CYCLOHYDROLASE I"/>
    <property type="match status" value="1"/>
</dbReference>
<feature type="binding site" evidence="7">
    <location>
        <position position="77"/>
    </location>
    <ligand>
        <name>Zn(2+)</name>
        <dbReference type="ChEBI" id="CHEBI:29105"/>
    </ligand>
</feature>
<dbReference type="Gene3D" id="1.10.286.10">
    <property type="match status" value="1"/>
</dbReference>
<dbReference type="PROSITE" id="PS00860">
    <property type="entry name" value="GTP_CYCLOHYDROL_1_2"/>
    <property type="match status" value="1"/>
</dbReference>
<dbReference type="AlphaFoldDB" id="A0A532UY73"/>
<evidence type="ECO:0000313" key="9">
    <source>
        <dbReference type="EMBL" id="TKJ39849.1"/>
    </source>
</evidence>
<dbReference type="UniPathway" id="UPA00848">
    <property type="reaction ID" value="UER00151"/>
</dbReference>
<keyword evidence="7" id="KW-0342">GTP-binding</keyword>
<dbReference type="InterPro" id="IPR018234">
    <property type="entry name" value="GTP_CycHdrlase_I_CS"/>
</dbReference>
<comment type="similarity">
    <text evidence="3 7">Belongs to the GTP cyclohydrolase I family.</text>
</comment>
<evidence type="ECO:0000256" key="4">
    <source>
        <dbReference type="ARBA" id="ARBA00011857"/>
    </source>
</evidence>
<dbReference type="NCBIfam" id="NF006825">
    <property type="entry name" value="PRK09347.1-2"/>
    <property type="match status" value="1"/>
</dbReference>
<organism evidence="9 10">
    <name type="scientific">candidate division LCP-89 bacterium B3_LCP</name>
    <dbReference type="NCBI Taxonomy" id="2012998"/>
    <lineage>
        <taxon>Bacteria</taxon>
        <taxon>Pseudomonadati</taxon>
        <taxon>Bacteria division LCP-89</taxon>
    </lineage>
</organism>
<evidence type="ECO:0000256" key="5">
    <source>
        <dbReference type="ARBA" id="ARBA00022563"/>
    </source>
</evidence>
<dbReference type="InterPro" id="IPR001474">
    <property type="entry name" value="GTP_CycHdrlase_I"/>
</dbReference>
<protein>
    <recommendedName>
        <fullName evidence="7">GTP cyclohydrolase 1</fullName>
        <ecNumber evidence="7">3.5.4.16</ecNumber>
    </recommendedName>
    <alternativeName>
        <fullName evidence="7">GTP cyclohydrolase I</fullName>
        <shortName evidence="7">GTP-CH-I</shortName>
    </alternativeName>
</protein>
<dbReference type="Proteomes" id="UP000319619">
    <property type="component" value="Unassembled WGS sequence"/>
</dbReference>
<dbReference type="FunFam" id="1.10.286.10:FF:000001">
    <property type="entry name" value="GTP cyclohydrolase 1"/>
    <property type="match status" value="1"/>
</dbReference>
<evidence type="ECO:0000259" key="8">
    <source>
        <dbReference type="Pfam" id="PF01227"/>
    </source>
</evidence>
<dbReference type="PANTHER" id="PTHR11109:SF7">
    <property type="entry name" value="GTP CYCLOHYDROLASE 1"/>
    <property type="match status" value="1"/>
</dbReference>
<dbReference type="GO" id="GO:0006730">
    <property type="term" value="P:one-carbon metabolic process"/>
    <property type="evidence" value="ECO:0007669"/>
    <property type="project" value="UniProtKB-UniRule"/>
</dbReference>
<dbReference type="GO" id="GO:0003934">
    <property type="term" value="F:GTP cyclohydrolase I activity"/>
    <property type="evidence" value="ECO:0007669"/>
    <property type="project" value="UniProtKB-UniRule"/>
</dbReference>
<feature type="domain" description="GTP cyclohydrolase I" evidence="8">
    <location>
        <begin position="10"/>
        <end position="183"/>
    </location>
</feature>
<evidence type="ECO:0000256" key="2">
    <source>
        <dbReference type="ARBA" id="ARBA00005080"/>
    </source>
</evidence>
<dbReference type="InterPro" id="IPR020602">
    <property type="entry name" value="GTP_CycHdrlase_I_dom"/>
</dbReference>
<feature type="binding site" evidence="7">
    <location>
        <position position="149"/>
    </location>
    <ligand>
        <name>Zn(2+)</name>
        <dbReference type="ChEBI" id="CHEBI:29105"/>
    </ligand>
</feature>
<comment type="subunit">
    <text evidence="7">Homopolymer.</text>
</comment>
<evidence type="ECO:0000256" key="6">
    <source>
        <dbReference type="ARBA" id="ARBA00022801"/>
    </source>
</evidence>
<dbReference type="HAMAP" id="MF_00223">
    <property type="entry name" value="FolE"/>
    <property type="match status" value="1"/>
</dbReference>
<comment type="catalytic activity">
    <reaction evidence="1 7">
        <text>GTP + H2O = 7,8-dihydroneopterin 3'-triphosphate + formate + H(+)</text>
        <dbReference type="Rhea" id="RHEA:17473"/>
        <dbReference type="ChEBI" id="CHEBI:15377"/>
        <dbReference type="ChEBI" id="CHEBI:15378"/>
        <dbReference type="ChEBI" id="CHEBI:15740"/>
        <dbReference type="ChEBI" id="CHEBI:37565"/>
        <dbReference type="ChEBI" id="CHEBI:58462"/>
        <dbReference type="EC" id="3.5.4.16"/>
    </reaction>
</comment>
<dbReference type="InterPro" id="IPR043134">
    <property type="entry name" value="GTP-CH-I_N"/>
</dbReference>
<dbReference type="InterPro" id="IPR043133">
    <property type="entry name" value="GTP-CH-I_C/QueF"/>
</dbReference>
<reference evidence="9 10" key="1">
    <citation type="submission" date="2017-06" db="EMBL/GenBank/DDBJ databases">
        <title>Novel microbial phyla capable of carbon fixation and sulfur reduction in deep-sea sediments.</title>
        <authorList>
            <person name="Huang J."/>
            <person name="Baker B."/>
            <person name="Wang Y."/>
        </authorList>
    </citation>
    <scope>NUCLEOTIDE SEQUENCE [LARGE SCALE GENOMIC DNA]</scope>
    <source>
        <strain evidence="9">B3_LCP</strain>
    </source>
</reference>
<dbReference type="Pfam" id="PF01227">
    <property type="entry name" value="GTP_cyclohydroI"/>
    <property type="match status" value="1"/>
</dbReference>
<gene>
    <name evidence="7 9" type="primary">folE</name>
    <name evidence="9" type="ORF">CEE37_11265</name>
</gene>
<dbReference type="FunFam" id="3.30.1130.10:FF:000001">
    <property type="entry name" value="GTP cyclohydrolase 1"/>
    <property type="match status" value="1"/>
</dbReference>
<evidence type="ECO:0000256" key="7">
    <source>
        <dbReference type="HAMAP-Rule" id="MF_00223"/>
    </source>
</evidence>
<sequence length="190" mass="21488">MAIDRQRIISAVRELILAIGEDPEREGLQRTPERVAEMYEEIFSGIGRDVDPEIAIFTTKNQDEMILLRDVPFHSMCEHHLLPFYGTVSIAYIPDNNRITGFSSLARVVDMVANRPQLQERMTTDIADALMRVLKPLGVFVIIRAQHLCMTMRGVKKTGARTVTSSMRGIMRKQATRLEALSLMGEKNVS</sequence>
<dbReference type="EMBL" id="NJBN01000007">
    <property type="protein sequence ID" value="TKJ39849.1"/>
    <property type="molecule type" value="Genomic_DNA"/>
</dbReference>
<dbReference type="GO" id="GO:0005737">
    <property type="term" value="C:cytoplasm"/>
    <property type="evidence" value="ECO:0007669"/>
    <property type="project" value="TreeGrafter"/>
</dbReference>
<dbReference type="GO" id="GO:0008270">
    <property type="term" value="F:zinc ion binding"/>
    <property type="evidence" value="ECO:0007669"/>
    <property type="project" value="UniProtKB-UniRule"/>
</dbReference>
<dbReference type="GO" id="GO:0006729">
    <property type="term" value="P:tetrahydrobiopterin biosynthetic process"/>
    <property type="evidence" value="ECO:0007669"/>
    <property type="project" value="TreeGrafter"/>
</dbReference>
<feature type="binding site" evidence="7">
    <location>
        <position position="80"/>
    </location>
    <ligand>
        <name>Zn(2+)</name>
        <dbReference type="ChEBI" id="CHEBI:29105"/>
    </ligand>
</feature>
<comment type="pathway">
    <text evidence="2 7">Cofactor biosynthesis; 7,8-dihydroneopterin triphosphate biosynthesis; 7,8-dihydroneopterin triphosphate from GTP: step 1/1.</text>
</comment>
<dbReference type="GO" id="GO:0046654">
    <property type="term" value="P:tetrahydrofolate biosynthetic process"/>
    <property type="evidence" value="ECO:0007669"/>
    <property type="project" value="UniProtKB-UniRule"/>
</dbReference>
<dbReference type="NCBIfam" id="TIGR00063">
    <property type="entry name" value="folE"/>
    <property type="match status" value="1"/>
</dbReference>
<dbReference type="EC" id="3.5.4.16" evidence="7"/>
<dbReference type="SUPFAM" id="SSF55620">
    <property type="entry name" value="Tetrahydrobiopterin biosynthesis enzymes-like"/>
    <property type="match status" value="1"/>
</dbReference>
<proteinExistence type="inferred from homology"/>
<keyword evidence="7" id="KW-0479">Metal-binding</keyword>
<dbReference type="Gene3D" id="3.30.1130.10">
    <property type="match status" value="1"/>
</dbReference>
<dbReference type="NCBIfam" id="NF006826">
    <property type="entry name" value="PRK09347.1-3"/>
    <property type="match status" value="1"/>
</dbReference>
<evidence type="ECO:0000256" key="3">
    <source>
        <dbReference type="ARBA" id="ARBA00008085"/>
    </source>
</evidence>
<name>A0A532UY73_UNCL8</name>
<keyword evidence="7" id="KW-0547">Nucleotide-binding</keyword>
<comment type="caution">
    <text evidence="9">The sequence shown here is derived from an EMBL/GenBank/DDBJ whole genome shotgun (WGS) entry which is preliminary data.</text>
</comment>
<keyword evidence="6 7" id="KW-0378">Hydrolase</keyword>
<keyword evidence="5 7" id="KW-0554">One-carbon metabolism</keyword>
<comment type="subunit">
    <text evidence="4">Toroid-shaped homodecamer, composed of two pentamers of five dimers.</text>
</comment>
<evidence type="ECO:0000313" key="10">
    <source>
        <dbReference type="Proteomes" id="UP000319619"/>
    </source>
</evidence>
<accession>A0A532UY73</accession>
<keyword evidence="7" id="KW-0862">Zinc</keyword>
<evidence type="ECO:0000256" key="1">
    <source>
        <dbReference type="ARBA" id="ARBA00001052"/>
    </source>
</evidence>